<protein>
    <submittedName>
        <fullName evidence="3">Copper-sensing transcriptional repressor CsoR</fullName>
    </submittedName>
</protein>
<keyword evidence="4" id="KW-1185">Reference proteome</keyword>
<comment type="similarity">
    <text evidence="1">Belongs to the CsoR family.</text>
</comment>
<dbReference type="CDD" id="cd10148">
    <property type="entry name" value="CsoR-like_DUF156"/>
    <property type="match status" value="1"/>
</dbReference>
<dbReference type="Pfam" id="PF02583">
    <property type="entry name" value="Trns_repr_metal"/>
    <property type="match status" value="1"/>
</dbReference>
<organism evidence="3 4">
    <name type="scientific">Acidithrix ferrooxidans</name>
    <dbReference type="NCBI Taxonomy" id="1280514"/>
    <lineage>
        <taxon>Bacteria</taxon>
        <taxon>Bacillati</taxon>
        <taxon>Actinomycetota</taxon>
        <taxon>Acidimicrobiia</taxon>
        <taxon>Acidimicrobiales</taxon>
        <taxon>Acidimicrobiaceae</taxon>
        <taxon>Acidithrix</taxon>
    </lineage>
</organism>
<proteinExistence type="inferred from homology"/>
<evidence type="ECO:0000313" key="3">
    <source>
        <dbReference type="EMBL" id="KJF18388.1"/>
    </source>
</evidence>
<dbReference type="GO" id="GO:0003677">
    <property type="term" value="F:DNA binding"/>
    <property type="evidence" value="ECO:0007669"/>
    <property type="project" value="InterPro"/>
</dbReference>
<dbReference type="PANTHER" id="PTHR33677">
    <property type="entry name" value="TRANSCRIPTIONAL REPRESSOR FRMR-RELATED"/>
    <property type="match status" value="1"/>
</dbReference>
<gene>
    <name evidence="3" type="primary">csoR1</name>
    <name evidence="3" type="ORF">AXFE_07760</name>
</gene>
<dbReference type="AlphaFoldDB" id="A0A0D8HKE5"/>
<dbReference type="Proteomes" id="UP000032360">
    <property type="component" value="Unassembled WGS sequence"/>
</dbReference>
<comment type="caution">
    <text evidence="3">The sequence shown here is derived from an EMBL/GenBank/DDBJ whole genome shotgun (WGS) entry which is preliminary data.</text>
</comment>
<evidence type="ECO:0000256" key="1">
    <source>
        <dbReference type="ARBA" id="ARBA00005428"/>
    </source>
</evidence>
<dbReference type="InterPro" id="IPR003735">
    <property type="entry name" value="Metal_Tscrpt_repr"/>
</dbReference>
<dbReference type="PANTHER" id="PTHR33677:SF3">
    <property type="entry name" value="COPPER-SENSING TRANSCRIPTIONAL REPRESSOR RICR"/>
    <property type="match status" value="1"/>
</dbReference>
<name>A0A0D8HKE5_9ACTN</name>
<dbReference type="GO" id="GO:0046872">
    <property type="term" value="F:metal ion binding"/>
    <property type="evidence" value="ECO:0007669"/>
    <property type="project" value="InterPro"/>
</dbReference>
<accession>A0A0D8HKE5</accession>
<dbReference type="EMBL" id="JXYS01000018">
    <property type="protein sequence ID" value="KJF18388.1"/>
    <property type="molecule type" value="Genomic_DNA"/>
</dbReference>
<dbReference type="STRING" id="1280514.AXFE_07760"/>
<dbReference type="GO" id="GO:0045892">
    <property type="term" value="P:negative regulation of DNA-templated transcription"/>
    <property type="evidence" value="ECO:0007669"/>
    <property type="project" value="UniProtKB-ARBA"/>
</dbReference>
<evidence type="ECO:0000313" key="4">
    <source>
        <dbReference type="Proteomes" id="UP000032360"/>
    </source>
</evidence>
<evidence type="ECO:0000256" key="2">
    <source>
        <dbReference type="ARBA" id="ARBA00023008"/>
    </source>
</evidence>
<dbReference type="InterPro" id="IPR038390">
    <property type="entry name" value="Metal_Tscrpt_repr_sf"/>
</dbReference>
<dbReference type="RefSeq" id="WP_052604537.1">
    <property type="nucleotide sequence ID" value="NZ_JXYS01000018.1"/>
</dbReference>
<sequence length="108" mass="11636">MDSEDLENSPNELVGVSRGYTSSKGDLLERIAKIEGQIRGVAKMVEADRYCVDVLTQISAIQGALKKVELGLLEGHLRHCLIGHGGGPTDPNEQTAEVMGVVKRIVSH</sequence>
<keyword evidence="2" id="KW-0186">Copper</keyword>
<dbReference type="Gene3D" id="1.20.58.1000">
    <property type="entry name" value="Metal-sensitive repressor, helix protomer"/>
    <property type="match status" value="1"/>
</dbReference>
<dbReference type="OrthoDB" id="9811244at2"/>
<reference evidence="3 4" key="1">
    <citation type="submission" date="2015-01" db="EMBL/GenBank/DDBJ databases">
        <title>Draft genome of the acidophilic iron oxidizer Acidithrix ferrooxidans strain Py-F3.</title>
        <authorList>
            <person name="Poehlein A."/>
            <person name="Eisen S."/>
            <person name="Schloemann M."/>
            <person name="Johnson B.D."/>
            <person name="Daniel R."/>
            <person name="Muehling M."/>
        </authorList>
    </citation>
    <scope>NUCLEOTIDE SEQUENCE [LARGE SCALE GENOMIC DNA]</scope>
    <source>
        <strain evidence="3 4">Py-F3</strain>
    </source>
</reference>